<protein>
    <recommendedName>
        <fullName evidence="2">NADH:ubiquinone oxidoreductase intermediate-associated protein 30 domain-containing protein</fullName>
    </recommendedName>
</protein>
<name>A0A382KZP1_9ZZZZ</name>
<dbReference type="EMBL" id="UINC01083376">
    <property type="protein sequence ID" value="SVC29025.1"/>
    <property type="molecule type" value="Genomic_DNA"/>
</dbReference>
<accession>A0A382KZP1</accession>
<dbReference type="SUPFAM" id="SSF49785">
    <property type="entry name" value="Galactose-binding domain-like"/>
    <property type="match status" value="1"/>
</dbReference>
<feature type="non-terminal residue" evidence="3">
    <location>
        <position position="183"/>
    </location>
</feature>
<dbReference type="PANTHER" id="PTHR13194:SF19">
    <property type="entry name" value="NAD(P)-BINDING ROSSMANN-FOLD SUPERFAMILY PROTEIN"/>
    <property type="match status" value="1"/>
</dbReference>
<evidence type="ECO:0000256" key="1">
    <source>
        <dbReference type="ARBA" id="ARBA00007884"/>
    </source>
</evidence>
<sequence length="183" mass="20862">MFFKSSMISKVSYFLSLLVMIILSSKAIANEEDLTFPFTADSGKYWQYVSDRVMGGVSDGQVTLEQDGEMYYARLTGNVSTKNNGGFIQLRSGVSFSNSEKDGKNLRGVRLNVRGNGETYYIHIRTNESWSPSDYYSTTFIADSEWKMIDLPFNIFERRWSNDSSLDAKKIRSFGIVAYGRDY</sequence>
<proteinExistence type="inferred from homology"/>
<dbReference type="InterPro" id="IPR008979">
    <property type="entry name" value="Galactose-bd-like_sf"/>
</dbReference>
<feature type="domain" description="NADH:ubiquinone oxidoreductase intermediate-associated protein 30" evidence="2">
    <location>
        <begin position="42"/>
        <end position="181"/>
    </location>
</feature>
<organism evidence="3">
    <name type="scientific">marine metagenome</name>
    <dbReference type="NCBI Taxonomy" id="408172"/>
    <lineage>
        <taxon>unclassified sequences</taxon>
        <taxon>metagenomes</taxon>
        <taxon>ecological metagenomes</taxon>
    </lineage>
</organism>
<gene>
    <name evidence="3" type="ORF">METZ01_LOCUS281879</name>
</gene>
<dbReference type="InterPro" id="IPR013857">
    <property type="entry name" value="NADH-UbQ_OxRdtase-assoc_prot30"/>
</dbReference>
<dbReference type="InterPro" id="IPR039131">
    <property type="entry name" value="NDUFAF1"/>
</dbReference>
<dbReference type="Gene3D" id="2.60.120.430">
    <property type="entry name" value="Galactose-binding lectin"/>
    <property type="match status" value="1"/>
</dbReference>
<dbReference type="GO" id="GO:0010257">
    <property type="term" value="P:NADH dehydrogenase complex assembly"/>
    <property type="evidence" value="ECO:0007669"/>
    <property type="project" value="TreeGrafter"/>
</dbReference>
<reference evidence="3" key="1">
    <citation type="submission" date="2018-05" db="EMBL/GenBank/DDBJ databases">
        <authorList>
            <person name="Lanie J.A."/>
            <person name="Ng W.-L."/>
            <person name="Kazmierczak K.M."/>
            <person name="Andrzejewski T.M."/>
            <person name="Davidsen T.M."/>
            <person name="Wayne K.J."/>
            <person name="Tettelin H."/>
            <person name="Glass J.I."/>
            <person name="Rusch D."/>
            <person name="Podicherti R."/>
            <person name="Tsui H.-C.T."/>
            <person name="Winkler M.E."/>
        </authorList>
    </citation>
    <scope>NUCLEOTIDE SEQUENCE</scope>
</reference>
<evidence type="ECO:0000313" key="3">
    <source>
        <dbReference type="EMBL" id="SVC29025.1"/>
    </source>
</evidence>
<dbReference type="PANTHER" id="PTHR13194">
    <property type="entry name" value="COMPLEX I INTERMEDIATE-ASSOCIATED PROTEIN 30"/>
    <property type="match status" value="1"/>
</dbReference>
<comment type="similarity">
    <text evidence="1">Belongs to the CIA30 family.</text>
</comment>
<evidence type="ECO:0000259" key="2">
    <source>
        <dbReference type="Pfam" id="PF08547"/>
    </source>
</evidence>
<dbReference type="GO" id="GO:0051082">
    <property type="term" value="F:unfolded protein binding"/>
    <property type="evidence" value="ECO:0007669"/>
    <property type="project" value="TreeGrafter"/>
</dbReference>
<dbReference type="Pfam" id="PF08547">
    <property type="entry name" value="CIA30"/>
    <property type="match status" value="1"/>
</dbReference>
<dbReference type="AlphaFoldDB" id="A0A382KZP1"/>